<feature type="compositionally biased region" description="Basic residues" evidence="1">
    <location>
        <begin position="18"/>
        <end position="43"/>
    </location>
</feature>
<reference evidence="2 3" key="1">
    <citation type="submission" date="2019-06" db="EMBL/GenBank/DDBJ databases">
        <title>Rhodococcus spaelei sp. nov., isolated from a cave.</title>
        <authorList>
            <person name="Lee S.D."/>
        </authorList>
    </citation>
    <scope>NUCLEOTIDE SEQUENCE [LARGE SCALE GENOMIC DNA]</scope>
    <source>
        <strain evidence="2 3">C9-5</strain>
    </source>
</reference>
<evidence type="ECO:0000256" key="1">
    <source>
        <dbReference type="SAM" id="MobiDB-lite"/>
    </source>
</evidence>
<dbReference type="AlphaFoldDB" id="A0A541B7U8"/>
<evidence type="ECO:0000313" key="3">
    <source>
        <dbReference type="Proteomes" id="UP000316256"/>
    </source>
</evidence>
<proteinExistence type="predicted"/>
<gene>
    <name evidence="2" type="ORF">FK531_14915</name>
</gene>
<keyword evidence="3" id="KW-1185">Reference proteome</keyword>
<protein>
    <submittedName>
        <fullName evidence="2">Uncharacterized protein</fullName>
    </submittedName>
</protein>
<dbReference type="Proteomes" id="UP000316256">
    <property type="component" value="Unassembled WGS sequence"/>
</dbReference>
<organism evidence="2 3">
    <name type="scientific">Rhodococcus spelaei</name>
    <dbReference type="NCBI Taxonomy" id="2546320"/>
    <lineage>
        <taxon>Bacteria</taxon>
        <taxon>Bacillati</taxon>
        <taxon>Actinomycetota</taxon>
        <taxon>Actinomycetes</taxon>
        <taxon>Mycobacteriales</taxon>
        <taxon>Nocardiaceae</taxon>
        <taxon>Rhodococcus</taxon>
    </lineage>
</organism>
<dbReference type="EMBL" id="VIGH01000006">
    <property type="protein sequence ID" value="TQF68373.1"/>
    <property type="molecule type" value="Genomic_DNA"/>
</dbReference>
<feature type="region of interest" description="Disordered" evidence="1">
    <location>
        <begin position="1"/>
        <end position="47"/>
    </location>
</feature>
<dbReference type="OrthoDB" id="4420885at2"/>
<comment type="caution">
    <text evidence="2">The sequence shown here is derived from an EMBL/GenBank/DDBJ whole genome shotgun (WGS) entry which is preliminary data.</text>
</comment>
<evidence type="ECO:0000313" key="2">
    <source>
        <dbReference type="EMBL" id="TQF68373.1"/>
    </source>
</evidence>
<accession>A0A541B7U8</accession>
<name>A0A541B7U8_9NOCA</name>
<dbReference type="RefSeq" id="WP_142100612.1">
    <property type="nucleotide sequence ID" value="NZ_VIGH01000006.1"/>
</dbReference>
<sequence length="84" mass="9302">MLAQLASFTPELLDTARAGHRPPLRVGARRHRIRRYRGTRRAHRPPDAYRGTAIMAVEAATRLASDDFKPGALAPPKSSTRLNS</sequence>
<feature type="region of interest" description="Disordered" evidence="1">
    <location>
        <begin position="65"/>
        <end position="84"/>
    </location>
</feature>